<evidence type="ECO:0000313" key="3">
    <source>
        <dbReference type="EMBL" id="RKN06883.1"/>
    </source>
</evidence>
<protein>
    <submittedName>
        <fullName evidence="3">DUF1707 domain-containing protein</fullName>
    </submittedName>
</protein>
<sequence>MSERELLASDGERDRAAERVREAAAEGRIRLPDVDGRLSQVYEARTRGDLELATRDLPEPRVVDERPTSRAAVAIFGGYDRGGHWVVPAKFTAWSMFGGGGIDLTEAQLTSRETAITVVALWGGADIVVPDDVEVEVKGFGIFGGFGKSGRNRGRPGAPRIVIRGFAMFGGVGTRKKPRKDRKGLTQD</sequence>
<evidence type="ECO:0000313" key="5">
    <source>
        <dbReference type="Proteomes" id="UP000268652"/>
    </source>
</evidence>
<dbReference type="EMBL" id="RBDY01000016">
    <property type="protein sequence ID" value="RKN19501.1"/>
    <property type="molecule type" value="Genomic_DNA"/>
</dbReference>
<feature type="domain" description="DUF1707" evidence="1">
    <location>
        <begin position="7"/>
        <end position="58"/>
    </location>
</feature>
<keyword evidence="5" id="KW-1185">Reference proteome</keyword>
<evidence type="ECO:0000313" key="6">
    <source>
        <dbReference type="Proteomes" id="UP000275024"/>
    </source>
</evidence>
<dbReference type="Proteomes" id="UP000275024">
    <property type="component" value="Unassembled WGS sequence"/>
</dbReference>
<name>A0A3A9W378_9ACTN</name>
<dbReference type="Proteomes" id="UP000268652">
    <property type="component" value="Unassembled WGS sequence"/>
</dbReference>
<dbReference type="EMBL" id="RBDX01000018">
    <property type="protein sequence ID" value="RKN06883.1"/>
    <property type="molecule type" value="Genomic_DNA"/>
</dbReference>
<organism evidence="3 6">
    <name type="scientific">Streptomyces radicis</name>
    <dbReference type="NCBI Taxonomy" id="1750517"/>
    <lineage>
        <taxon>Bacteria</taxon>
        <taxon>Bacillati</taxon>
        <taxon>Actinomycetota</taxon>
        <taxon>Actinomycetes</taxon>
        <taxon>Kitasatosporales</taxon>
        <taxon>Streptomycetaceae</taxon>
        <taxon>Streptomyces</taxon>
    </lineage>
</organism>
<proteinExistence type="predicted"/>
<dbReference type="Pfam" id="PF09922">
    <property type="entry name" value="LiaF-like_C"/>
    <property type="match status" value="1"/>
</dbReference>
<dbReference type="Pfam" id="PF08044">
    <property type="entry name" value="DUF1707"/>
    <property type="match status" value="1"/>
</dbReference>
<dbReference type="RefSeq" id="WP_120698582.1">
    <property type="nucleotide sequence ID" value="NZ_RBDX01000018.1"/>
</dbReference>
<feature type="domain" description="Cell wall-active antibiotics response LiaF-like C-terminal" evidence="2">
    <location>
        <begin position="90"/>
        <end position="145"/>
    </location>
</feature>
<gene>
    <name evidence="4" type="ORF">D7318_20500</name>
    <name evidence="3" type="ORF">D7319_21035</name>
</gene>
<comment type="caution">
    <text evidence="3">The sequence shown here is derived from an EMBL/GenBank/DDBJ whole genome shotgun (WGS) entry which is preliminary data.</text>
</comment>
<dbReference type="AlphaFoldDB" id="A0A3A9W378"/>
<dbReference type="InterPro" id="IPR024425">
    <property type="entry name" value="LiaF-like_C"/>
</dbReference>
<evidence type="ECO:0000259" key="1">
    <source>
        <dbReference type="Pfam" id="PF08044"/>
    </source>
</evidence>
<accession>A0A3A9W378</accession>
<dbReference type="PANTHER" id="PTHR40763:SF4">
    <property type="entry name" value="DUF1707 DOMAIN-CONTAINING PROTEIN"/>
    <property type="match status" value="1"/>
</dbReference>
<evidence type="ECO:0000259" key="2">
    <source>
        <dbReference type="Pfam" id="PF09922"/>
    </source>
</evidence>
<evidence type="ECO:0000313" key="4">
    <source>
        <dbReference type="EMBL" id="RKN19501.1"/>
    </source>
</evidence>
<dbReference type="PANTHER" id="PTHR40763">
    <property type="entry name" value="MEMBRANE PROTEIN-RELATED"/>
    <property type="match status" value="1"/>
</dbReference>
<dbReference type="InterPro" id="IPR012551">
    <property type="entry name" value="DUF1707_SHOCT-like"/>
</dbReference>
<dbReference type="OrthoDB" id="3625082at2"/>
<reference evidence="5 6" key="1">
    <citation type="submission" date="2018-09" db="EMBL/GenBank/DDBJ databases">
        <title>Streptomyces sp. nov. DS1-2, an endophytic actinomycete isolated from roots of Dendrobium scabrilingue.</title>
        <authorList>
            <person name="Kuncharoen N."/>
            <person name="Kudo T."/>
            <person name="Ohkuma M."/>
            <person name="Yuki M."/>
            <person name="Tanasupawat S."/>
        </authorList>
    </citation>
    <scope>NUCLEOTIDE SEQUENCE [LARGE SCALE GENOMIC DNA]</scope>
    <source>
        <strain evidence="3 6">AZ1-7</strain>
        <strain evidence="4 5">DS1-2</strain>
    </source>
</reference>